<keyword evidence="2" id="KW-1185">Reference proteome</keyword>
<gene>
    <name evidence="1" type="ORF">ACAOBT_LOCUS28745</name>
</gene>
<dbReference type="AlphaFoldDB" id="A0A9P0LUG4"/>
<evidence type="ECO:0000313" key="1">
    <source>
        <dbReference type="EMBL" id="CAH2005799.1"/>
    </source>
</evidence>
<proteinExistence type="predicted"/>
<sequence length="26" mass="3042">MLKDKLLSFQISLFNDKHQLSFAGIF</sequence>
<protein>
    <submittedName>
        <fullName evidence="1">Uncharacterized protein</fullName>
    </submittedName>
</protein>
<evidence type="ECO:0000313" key="2">
    <source>
        <dbReference type="Proteomes" id="UP001152888"/>
    </source>
</evidence>
<organism evidence="1 2">
    <name type="scientific">Acanthoscelides obtectus</name>
    <name type="common">Bean weevil</name>
    <name type="synonym">Bruchus obtectus</name>
    <dbReference type="NCBI Taxonomy" id="200917"/>
    <lineage>
        <taxon>Eukaryota</taxon>
        <taxon>Metazoa</taxon>
        <taxon>Ecdysozoa</taxon>
        <taxon>Arthropoda</taxon>
        <taxon>Hexapoda</taxon>
        <taxon>Insecta</taxon>
        <taxon>Pterygota</taxon>
        <taxon>Neoptera</taxon>
        <taxon>Endopterygota</taxon>
        <taxon>Coleoptera</taxon>
        <taxon>Polyphaga</taxon>
        <taxon>Cucujiformia</taxon>
        <taxon>Chrysomeloidea</taxon>
        <taxon>Chrysomelidae</taxon>
        <taxon>Bruchinae</taxon>
        <taxon>Bruchini</taxon>
        <taxon>Acanthoscelides</taxon>
    </lineage>
</organism>
<name>A0A9P0LUG4_ACAOB</name>
<dbReference type="EMBL" id="CAKOFQ010007658">
    <property type="protein sequence ID" value="CAH2005799.1"/>
    <property type="molecule type" value="Genomic_DNA"/>
</dbReference>
<reference evidence="1" key="1">
    <citation type="submission" date="2022-03" db="EMBL/GenBank/DDBJ databases">
        <authorList>
            <person name="Sayadi A."/>
        </authorList>
    </citation>
    <scope>NUCLEOTIDE SEQUENCE</scope>
</reference>
<dbReference type="Proteomes" id="UP001152888">
    <property type="component" value="Unassembled WGS sequence"/>
</dbReference>
<comment type="caution">
    <text evidence="1">The sequence shown here is derived from an EMBL/GenBank/DDBJ whole genome shotgun (WGS) entry which is preliminary data.</text>
</comment>
<accession>A0A9P0LUG4</accession>